<evidence type="ECO:0000256" key="5">
    <source>
        <dbReference type="ARBA" id="ARBA00022741"/>
    </source>
</evidence>
<dbReference type="OrthoDB" id="144293at2"/>
<dbReference type="Gene3D" id="1.20.120.620">
    <property type="entry name" value="Backbone structure of the membrane domain of e. Coli histidine kinase receptor kdpd"/>
    <property type="match status" value="1"/>
</dbReference>
<keyword evidence="9" id="KW-0902">Two-component regulatory system</keyword>
<evidence type="ECO:0000256" key="8">
    <source>
        <dbReference type="ARBA" id="ARBA00022989"/>
    </source>
</evidence>
<evidence type="ECO:0000259" key="13">
    <source>
        <dbReference type="PROSITE" id="PS50109"/>
    </source>
</evidence>
<keyword evidence="10 12" id="KW-0472">Membrane</keyword>
<dbReference type="CDD" id="cd16917">
    <property type="entry name" value="HATPase_UhpB-NarQ-NarX-like"/>
    <property type="match status" value="1"/>
</dbReference>
<proteinExistence type="predicted"/>
<evidence type="ECO:0000313" key="14">
    <source>
        <dbReference type="EMBL" id="GCE28486.1"/>
    </source>
</evidence>
<dbReference type="PROSITE" id="PS50109">
    <property type="entry name" value="HIS_KIN"/>
    <property type="match status" value="1"/>
</dbReference>
<comment type="subcellular location">
    <subcellularLocation>
        <location evidence="1">Membrane</location>
        <topology evidence="1">Multi-pass membrane protein</topology>
    </subcellularLocation>
</comment>
<dbReference type="SMART" id="SM00387">
    <property type="entry name" value="HATPase_c"/>
    <property type="match status" value="1"/>
</dbReference>
<comment type="caution">
    <text evidence="14">The sequence shown here is derived from an EMBL/GenBank/DDBJ whole genome shotgun (WGS) entry which is preliminary data.</text>
</comment>
<gene>
    <name evidence="14" type="ORF">KDA_39700</name>
</gene>
<dbReference type="Proteomes" id="UP000287171">
    <property type="component" value="Unassembled WGS sequence"/>
</dbReference>
<dbReference type="Gene3D" id="1.20.5.1930">
    <property type="match status" value="1"/>
</dbReference>
<dbReference type="PIRSF" id="PIRSF037434">
    <property type="entry name" value="STHK_ChrS"/>
    <property type="match status" value="1"/>
</dbReference>
<dbReference type="InterPro" id="IPR005467">
    <property type="entry name" value="His_kinase_dom"/>
</dbReference>
<reference evidence="15" key="1">
    <citation type="submission" date="2018-12" db="EMBL/GenBank/DDBJ databases">
        <title>Tengunoibacter tsumagoiensis gen. nov., sp. nov., Dictyobacter kobayashii sp. nov., D. alpinus sp. nov., and D. joshuensis sp. nov. and description of Dictyobacteraceae fam. nov. within the order Ktedonobacterales isolated from Tengu-no-mugimeshi.</title>
        <authorList>
            <person name="Wang C.M."/>
            <person name="Zheng Y."/>
            <person name="Sakai Y."/>
            <person name="Toyoda A."/>
            <person name="Minakuchi Y."/>
            <person name="Abe K."/>
            <person name="Yokota A."/>
            <person name="Yabe S."/>
        </authorList>
    </citation>
    <scope>NUCLEOTIDE SEQUENCE [LARGE SCALE GENOMIC DNA]</scope>
    <source>
        <strain evidence="15">Uno16</strain>
    </source>
</reference>
<dbReference type="Pfam" id="PF13493">
    <property type="entry name" value="DUF4118"/>
    <property type="match status" value="1"/>
</dbReference>
<feature type="coiled-coil region" evidence="11">
    <location>
        <begin position="119"/>
        <end position="146"/>
    </location>
</feature>
<evidence type="ECO:0000256" key="11">
    <source>
        <dbReference type="SAM" id="Coils"/>
    </source>
</evidence>
<feature type="transmembrane region" description="Helical" evidence="12">
    <location>
        <begin position="69"/>
        <end position="89"/>
    </location>
</feature>
<dbReference type="InterPro" id="IPR025201">
    <property type="entry name" value="KdpD_TM"/>
</dbReference>
<evidence type="ECO:0000256" key="3">
    <source>
        <dbReference type="ARBA" id="ARBA00022679"/>
    </source>
</evidence>
<organism evidence="14 15">
    <name type="scientific">Dictyobacter alpinus</name>
    <dbReference type="NCBI Taxonomy" id="2014873"/>
    <lineage>
        <taxon>Bacteria</taxon>
        <taxon>Bacillati</taxon>
        <taxon>Chloroflexota</taxon>
        <taxon>Ktedonobacteria</taxon>
        <taxon>Ktedonobacterales</taxon>
        <taxon>Dictyobacteraceae</taxon>
        <taxon>Dictyobacter</taxon>
    </lineage>
</organism>
<feature type="transmembrane region" description="Helical" evidence="12">
    <location>
        <begin position="95"/>
        <end position="115"/>
    </location>
</feature>
<dbReference type="Pfam" id="PF07730">
    <property type="entry name" value="HisKA_3"/>
    <property type="match status" value="1"/>
</dbReference>
<dbReference type="Pfam" id="PF02518">
    <property type="entry name" value="HATPase_c"/>
    <property type="match status" value="1"/>
</dbReference>
<dbReference type="SUPFAM" id="SSF55874">
    <property type="entry name" value="ATPase domain of HSP90 chaperone/DNA topoisomerase II/histidine kinase"/>
    <property type="match status" value="1"/>
</dbReference>
<dbReference type="InterPro" id="IPR011712">
    <property type="entry name" value="Sig_transdc_His_kin_sub3_dim/P"/>
</dbReference>
<evidence type="ECO:0000256" key="1">
    <source>
        <dbReference type="ARBA" id="ARBA00004141"/>
    </source>
</evidence>
<evidence type="ECO:0000256" key="12">
    <source>
        <dbReference type="SAM" id="Phobius"/>
    </source>
</evidence>
<feature type="transmembrane region" description="Helical" evidence="12">
    <location>
        <begin position="21"/>
        <end position="41"/>
    </location>
</feature>
<keyword evidence="8 12" id="KW-1133">Transmembrane helix</keyword>
<dbReference type="PANTHER" id="PTHR24421:SF61">
    <property type="entry name" value="OXYGEN SENSOR HISTIDINE KINASE NREB"/>
    <property type="match status" value="1"/>
</dbReference>
<accession>A0A402BB00</accession>
<keyword evidence="6" id="KW-0418">Kinase</keyword>
<dbReference type="GO" id="GO:0000155">
    <property type="term" value="F:phosphorelay sensor kinase activity"/>
    <property type="evidence" value="ECO:0007669"/>
    <property type="project" value="InterPro"/>
</dbReference>
<keyword evidence="4 12" id="KW-0812">Transmembrane</keyword>
<evidence type="ECO:0000256" key="4">
    <source>
        <dbReference type="ARBA" id="ARBA00022692"/>
    </source>
</evidence>
<dbReference type="GO" id="GO:0016020">
    <property type="term" value="C:membrane"/>
    <property type="evidence" value="ECO:0007669"/>
    <property type="project" value="UniProtKB-SubCell"/>
</dbReference>
<dbReference type="EMBL" id="BIFT01000001">
    <property type="protein sequence ID" value="GCE28486.1"/>
    <property type="molecule type" value="Genomic_DNA"/>
</dbReference>
<sequence>MLKQVLPRLQPGAHLHLRWRYYALDSLFSLAAIALITAILVPTNLYHTIPTVSLLYLLAVLLLAGKRGLYAASLATVLSLLTLDFFFFAPSYNLAVVQLADIVTLIVFMLAAILTSKLAAELRLRAEEAQQRESELRHLYEQAQELASLQERQHLARELHDSVSQVLYGISLGAHTAQEDLDTDPAQARSSLDYVIGLTEAGLAEMRALIFELRPESLATEGLVAALSKQVAVLRSRHRLQVDFCAEAEPELSLENKQNLYRIAQEALHNIVKHARASQVTLTLEQHTGALHLQIRDDGHGFNPEQPFPGHLGVLSMRERVKKMAGTLHIDSHPRQGTTIDIQLPVN</sequence>
<evidence type="ECO:0000313" key="15">
    <source>
        <dbReference type="Proteomes" id="UP000287171"/>
    </source>
</evidence>
<keyword evidence="3" id="KW-0808">Transferase</keyword>
<dbReference type="InterPro" id="IPR050482">
    <property type="entry name" value="Sensor_HK_TwoCompSys"/>
</dbReference>
<dbReference type="PANTHER" id="PTHR24421">
    <property type="entry name" value="NITRATE/NITRITE SENSOR PROTEIN NARX-RELATED"/>
    <property type="match status" value="1"/>
</dbReference>
<dbReference type="AlphaFoldDB" id="A0A402BB00"/>
<dbReference type="InterPro" id="IPR036890">
    <property type="entry name" value="HATPase_C_sf"/>
</dbReference>
<name>A0A402BB00_9CHLR</name>
<dbReference type="GO" id="GO:0046983">
    <property type="term" value="F:protein dimerization activity"/>
    <property type="evidence" value="ECO:0007669"/>
    <property type="project" value="InterPro"/>
</dbReference>
<keyword evidence="15" id="KW-1185">Reference proteome</keyword>
<evidence type="ECO:0000256" key="6">
    <source>
        <dbReference type="ARBA" id="ARBA00022777"/>
    </source>
</evidence>
<feature type="domain" description="Histidine kinase" evidence="13">
    <location>
        <begin position="154"/>
        <end position="347"/>
    </location>
</feature>
<dbReference type="Gene3D" id="3.30.565.10">
    <property type="entry name" value="Histidine kinase-like ATPase, C-terminal domain"/>
    <property type="match status" value="1"/>
</dbReference>
<evidence type="ECO:0000256" key="10">
    <source>
        <dbReference type="ARBA" id="ARBA00023136"/>
    </source>
</evidence>
<protein>
    <recommendedName>
        <fullName evidence="13">Histidine kinase domain-containing protein</fullName>
    </recommendedName>
</protein>
<dbReference type="InterPro" id="IPR003594">
    <property type="entry name" value="HATPase_dom"/>
</dbReference>
<evidence type="ECO:0000256" key="7">
    <source>
        <dbReference type="ARBA" id="ARBA00022840"/>
    </source>
</evidence>
<dbReference type="RefSeq" id="WP_126628699.1">
    <property type="nucleotide sequence ID" value="NZ_BIFT01000001.1"/>
</dbReference>
<dbReference type="InterPro" id="IPR017205">
    <property type="entry name" value="Sig_transdc_His_kinase_ChrS"/>
</dbReference>
<dbReference type="InterPro" id="IPR038318">
    <property type="entry name" value="KdpD_sf"/>
</dbReference>
<dbReference type="GO" id="GO:0005524">
    <property type="term" value="F:ATP binding"/>
    <property type="evidence" value="ECO:0007669"/>
    <property type="project" value="UniProtKB-KW"/>
</dbReference>
<keyword evidence="5" id="KW-0547">Nucleotide-binding</keyword>
<keyword evidence="2" id="KW-0597">Phosphoprotein</keyword>
<feature type="transmembrane region" description="Helical" evidence="12">
    <location>
        <begin position="47"/>
        <end position="64"/>
    </location>
</feature>
<keyword evidence="7" id="KW-0067">ATP-binding</keyword>
<evidence type="ECO:0000256" key="2">
    <source>
        <dbReference type="ARBA" id="ARBA00022553"/>
    </source>
</evidence>
<evidence type="ECO:0000256" key="9">
    <source>
        <dbReference type="ARBA" id="ARBA00023012"/>
    </source>
</evidence>
<keyword evidence="11" id="KW-0175">Coiled coil</keyword>